<gene>
    <name evidence="2" type="ORF">LPMP_250490</name>
</gene>
<feature type="compositionally biased region" description="Basic and acidic residues" evidence="1">
    <location>
        <begin position="1372"/>
        <end position="1382"/>
    </location>
</feature>
<name>A0A088RUG4_LEIPA</name>
<sequence>MCRAALWASISVSPGTLAADHTPPRQCVATSSRPMVSRDWMLHDILVTPLYVCVNSAAVVPLSTNTCLHLVRRLASGGESVNAAEVATAGSADLDTLLRESPTCGALVYALLQQRWRMEQCKIPPLLSILDSNAFIFAEGSGFTQHEEALAADVYVSVVPSLSPSTHSSETPSSAAIMQLMTSLSVAHGRGSDNVMDCRSEAWAAELSKHILRRWARLSVQVVLCCGESQAALRHRRGLLLRHASDVQRDTTPAFSTPNDAYTRKLNAALHLLDALRPTSTSAGRQICDGGEASCSVVVDALDVVLEKCEDDGSGRHHLLRGCVRRVVAFAPTAAPHCGVDEPRLAPEPDYLQLPWCVAHSAALAFTSAQARAASASTPHFSASNAASAPIPPHVHVPLPVLDACMNDLHFTAEQQTCLHELAYSVVYLASLTFTPQGGSSASPAKVASTSLPALSAAAKFLRLPTSELVAALTTVEAREDDQSTTSAARHALNCTGATQMQRVLVAHLGGLLVRTLMHLINMALHVDGRIGTDARALVLAATTDAEDTAVQAPPAHMPDTDGGSHGGSGGGLSTWYAAYVRCHAAAAVRDRLVGALQREACYEGVESEVDSWLDKFSAASTAPTSTALRLRPVAAEVREVATRVRMPSAKQREAGTIFTTHATAAAAYDSVDTTCDIPVIAELARILEAVTLRCSDTDVFAAPPLSSPAAVQRLLAEQLQELAASARQTVAREDDGTAIRAEEVVCTWEGTASADSSPCDGVLVLTFPCGLHSSLRLSVRRLAADIFAAARLCVLGTTPAVQHILHGVREWCASLTSMVISADDRRRSVPRMGQSPLQSLEGGRDSEGVMGVLFPVSSCSAHEALQSTLALHRRSRSSISNIVRDADHRDTTTATLTSDFFYVMLSIPVPAEASSWGTLPGIGDLEKHRRGSPGALPFLELLPPDEAPMSFTPASNDALTPDDVLTTYLRERDPLLLALFFWSRLCHCLVCPVPAFAKTFAVPLLTSYAQRRPLTGVSPRNTTSSSPSAGESREDALSESGLRTVADAASGAPVQTPRWHMRATAPDAAVAEFLNRVRHLQRQARYRELCLLALQEVPCCGDGGAVLGVSVVFLGAAAVATMQSCRVELRDTAVRCLQAAGRGFLSRRRLCFVREQRRQQLDQQRHRSLHLTNSCLVDPAAASSVEMREREVLERMRDTQLAQSAQHRINALTDSTRRLSHTVGLLQQGWTETLELLEEELVGSAMQINAYEKQRRVAEDAARQEARLSLRVHEEAWSDVWMGAKRRQAHRQAALAGRQRRRPSPLERRDAESTAVIEEGIRLATTTAHHTSQLRHKAALSAEAALLSHLLSANRREDAQWLAGHVRRQEARVTHMADRRQHYGSGGGGGGGGGADLPEERQRRGGRREKGITETPARPAESPAGFSRLQHSNPEGLVFTRPRHAKGKGNTNTAPTSPLGAGHTQLVAVSCRERGCPDVAGRMSIASIERTMTATATEDSPEWVVQRDLMSLWESSRMSA</sequence>
<dbReference type="RefSeq" id="XP_010699621.1">
    <property type="nucleotide sequence ID" value="XM_010701319.1"/>
</dbReference>
<feature type="region of interest" description="Disordered" evidence="1">
    <location>
        <begin position="1372"/>
        <end position="1462"/>
    </location>
</feature>
<evidence type="ECO:0000313" key="2">
    <source>
        <dbReference type="EMBL" id="AIN98914.1"/>
    </source>
</evidence>
<proteinExistence type="predicted"/>
<dbReference type="VEuPathDB" id="TriTrypDB:LPAL13_250009400"/>
<accession>A0A088RUG4</accession>
<dbReference type="Proteomes" id="UP000063063">
    <property type="component" value="Chromosome 25"/>
</dbReference>
<dbReference type="GeneID" id="22575697"/>
<dbReference type="EMBL" id="CP009394">
    <property type="protein sequence ID" value="AIN98914.1"/>
    <property type="molecule type" value="Genomic_DNA"/>
</dbReference>
<dbReference type="KEGG" id="lpan:LPMP_250490"/>
<keyword evidence="2" id="KW-0378">Hydrolase</keyword>
<feature type="compositionally biased region" description="Gly residues" evidence="1">
    <location>
        <begin position="1385"/>
        <end position="1396"/>
    </location>
</feature>
<dbReference type="Gene3D" id="1.20.120.720">
    <property type="entry name" value="Myosin VI head, motor domain, U50 subdomain"/>
    <property type="match status" value="1"/>
</dbReference>
<evidence type="ECO:0000256" key="1">
    <source>
        <dbReference type="SAM" id="MobiDB-lite"/>
    </source>
</evidence>
<dbReference type="OrthoDB" id="266220at2759"/>
<feature type="region of interest" description="Disordered" evidence="1">
    <location>
        <begin position="1292"/>
        <end position="1314"/>
    </location>
</feature>
<keyword evidence="3" id="KW-1185">Reference proteome</keyword>
<dbReference type="VEuPathDB" id="TriTrypDB:LPMP_250490"/>
<dbReference type="eggNOG" id="ENOG502SM2A">
    <property type="taxonomic scope" value="Eukaryota"/>
</dbReference>
<dbReference type="SUPFAM" id="SSF52540">
    <property type="entry name" value="P-loop containing nucleoside triphosphate hydrolases"/>
    <property type="match status" value="2"/>
</dbReference>
<feature type="region of interest" description="Disordered" evidence="1">
    <location>
        <begin position="1016"/>
        <end position="1038"/>
    </location>
</feature>
<reference evidence="2 3" key="1">
    <citation type="journal article" date="2015" name="Sci. Rep.">
        <title>The genome of Leishmania panamensis: insights into genomics of the L. (Viannia) subgenus.</title>
        <authorList>
            <person name="Llanes A."/>
            <person name="Restrepo C.M."/>
            <person name="Vecchio G.D."/>
            <person name="Anguizola F.J."/>
            <person name="Lleonart R."/>
        </authorList>
    </citation>
    <scope>NUCLEOTIDE SEQUENCE [LARGE SCALE GENOMIC DNA]</scope>
    <source>
        <strain evidence="2 3">MHOM/PA/94/PSC-1</strain>
    </source>
</reference>
<dbReference type="InterPro" id="IPR027417">
    <property type="entry name" value="P-loop_NTPase"/>
</dbReference>
<organism evidence="2 3">
    <name type="scientific">Leishmania panamensis</name>
    <dbReference type="NCBI Taxonomy" id="5679"/>
    <lineage>
        <taxon>Eukaryota</taxon>
        <taxon>Discoba</taxon>
        <taxon>Euglenozoa</taxon>
        <taxon>Kinetoplastea</taxon>
        <taxon>Metakinetoplastina</taxon>
        <taxon>Trypanosomatida</taxon>
        <taxon>Trypanosomatidae</taxon>
        <taxon>Leishmaniinae</taxon>
        <taxon>Leishmania</taxon>
        <taxon>Leishmania guyanensis species complex</taxon>
    </lineage>
</organism>
<feature type="compositionally biased region" description="Polar residues" evidence="1">
    <location>
        <begin position="1019"/>
        <end position="1030"/>
    </location>
</feature>
<protein>
    <submittedName>
        <fullName evidence="2">Nucleoside triphosphate hydrolase, putative</fullName>
    </submittedName>
</protein>
<dbReference type="PROSITE" id="PS50096">
    <property type="entry name" value="IQ"/>
    <property type="match status" value="1"/>
</dbReference>
<feature type="compositionally biased region" description="Basic and acidic residues" evidence="1">
    <location>
        <begin position="1399"/>
        <end position="1413"/>
    </location>
</feature>
<evidence type="ECO:0000313" key="3">
    <source>
        <dbReference type="Proteomes" id="UP000063063"/>
    </source>
</evidence>